<dbReference type="Pfam" id="PF12833">
    <property type="entry name" value="HTH_18"/>
    <property type="match status" value="1"/>
</dbReference>
<keyword evidence="7" id="KW-1185">Reference proteome</keyword>
<organism evidence="6 7">
    <name type="scientific">Piscinibacterium candidicorallinum</name>
    <dbReference type="NCBI Taxonomy" id="1793872"/>
    <lineage>
        <taxon>Bacteria</taxon>
        <taxon>Pseudomonadati</taxon>
        <taxon>Pseudomonadota</taxon>
        <taxon>Betaproteobacteria</taxon>
        <taxon>Burkholderiales</taxon>
        <taxon>Piscinibacterium</taxon>
    </lineage>
</organism>
<comment type="caution">
    <text evidence="6">The sequence shown here is derived from an EMBL/GenBank/DDBJ whole genome shotgun (WGS) entry which is preliminary data.</text>
</comment>
<gene>
    <name evidence="6" type="ORF">ACFOEN_09935</name>
</gene>
<dbReference type="InterPro" id="IPR032687">
    <property type="entry name" value="AraC-type_N"/>
</dbReference>
<reference evidence="7" key="1">
    <citation type="journal article" date="2019" name="Int. J. Syst. Evol. Microbiol.">
        <title>The Global Catalogue of Microorganisms (GCM) 10K type strain sequencing project: providing services to taxonomists for standard genome sequencing and annotation.</title>
        <authorList>
            <consortium name="The Broad Institute Genomics Platform"/>
            <consortium name="The Broad Institute Genome Sequencing Center for Infectious Disease"/>
            <person name="Wu L."/>
            <person name="Ma J."/>
        </authorList>
    </citation>
    <scope>NUCLEOTIDE SEQUENCE [LARGE SCALE GENOMIC DNA]</scope>
    <source>
        <strain evidence="7">KCTC 52168</strain>
    </source>
</reference>
<feature type="region of interest" description="Disordered" evidence="4">
    <location>
        <begin position="1"/>
        <end position="27"/>
    </location>
</feature>
<evidence type="ECO:0000256" key="1">
    <source>
        <dbReference type="ARBA" id="ARBA00023015"/>
    </source>
</evidence>
<dbReference type="EMBL" id="JBHRTI010000004">
    <property type="protein sequence ID" value="MFC3147963.1"/>
    <property type="molecule type" value="Genomic_DNA"/>
</dbReference>
<dbReference type="Gene3D" id="1.10.10.60">
    <property type="entry name" value="Homeodomain-like"/>
    <property type="match status" value="1"/>
</dbReference>
<sequence>MTGKPRSEALQQTGAAPAPGSPRTLPAPALLNEPYATAHDAVFTLVRLLLNRGIRAEQIAQHTGISPSLLDDPDGRVPLSGFNALWALTAQVLEHPGIALDLHERYPDNRMHFVAHLGMRCATMREAIEQWGKYALLVSESDSVRYETHGRTASFIYQCLDPRFASRWFAEHYLALALFYARMFTGEPLRIERATFMHADPGGSLAAEYQRSFGVPPEFGAAQNALIFDAALLDLPFRTADPYLRHFLVTQADELMARLEPEARMASRVVQALNLLLSKGQPLTLDEVAATLKLPVRRVRLLLESEGETFRELLNTVRREAAAHYLKQGLTVSQTAYLLGFSEPSALQHAFKRWYKRSAGQFQSEHAQLAAEDGRKVSVFGKLRHSS</sequence>
<keyword evidence="3" id="KW-0804">Transcription</keyword>
<protein>
    <submittedName>
        <fullName evidence="6">AraC family transcriptional regulator</fullName>
    </submittedName>
</protein>
<evidence type="ECO:0000313" key="7">
    <source>
        <dbReference type="Proteomes" id="UP001595556"/>
    </source>
</evidence>
<dbReference type="SMART" id="SM00342">
    <property type="entry name" value="HTH_ARAC"/>
    <property type="match status" value="1"/>
</dbReference>
<keyword evidence="2" id="KW-0238">DNA-binding</keyword>
<accession>A0ABV7H223</accession>
<name>A0ABV7H223_9BURK</name>
<evidence type="ECO:0000313" key="6">
    <source>
        <dbReference type="EMBL" id="MFC3147963.1"/>
    </source>
</evidence>
<evidence type="ECO:0000256" key="2">
    <source>
        <dbReference type="ARBA" id="ARBA00023125"/>
    </source>
</evidence>
<dbReference type="Pfam" id="PF12625">
    <property type="entry name" value="Arabinose_bd"/>
    <property type="match status" value="1"/>
</dbReference>
<evidence type="ECO:0000256" key="4">
    <source>
        <dbReference type="SAM" id="MobiDB-lite"/>
    </source>
</evidence>
<dbReference type="SUPFAM" id="SSF46689">
    <property type="entry name" value="Homeodomain-like"/>
    <property type="match status" value="1"/>
</dbReference>
<dbReference type="InterPro" id="IPR009057">
    <property type="entry name" value="Homeodomain-like_sf"/>
</dbReference>
<keyword evidence="1" id="KW-0805">Transcription regulation</keyword>
<dbReference type="Proteomes" id="UP001595556">
    <property type="component" value="Unassembled WGS sequence"/>
</dbReference>
<evidence type="ECO:0000256" key="3">
    <source>
        <dbReference type="ARBA" id="ARBA00023163"/>
    </source>
</evidence>
<feature type="domain" description="HTH araC/xylS-type" evidence="5">
    <location>
        <begin position="267"/>
        <end position="365"/>
    </location>
</feature>
<dbReference type="PANTHER" id="PTHR47894">
    <property type="entry name" value="HTH-TYPE TRANSCRIPTIONAL REGULATOR GADX"/>
    <property type="match status" value="1"/>
</dbReference>
<dbReference type="PROSITE" id="PS01124">
    <property type="entry name" value="HTH_ARAC_FAMILY_2"/>
    <property type="match status" value="1"/>
</dbReference>
<evidence type="ECO:0000259" key="5">
    <source>
        <dbReference type="PROSITE" id="PS01124"/>
    </source>
</evidence>
<dbReference type="InterPro" id="IPR018060">
    <property type="entry name" value="HTH_AraC"/>
</dbReference>
<dbReference type="PANTHER" id="PTHR47894:SF1">
    <property type="entry name" value="HTH-TYPE TRANSCRIPTIONAL REGULATOR VQSM"/>
    <property type="match status" value="1"/>
</dbReference>
<dbReference type="RefSeq" id="WP_377303486.1">
    <property type="nucleotide sequence ID" value="NZ_CP180191.1"/>
</dbReference>
<proteinExistence type="predicted"/>